<comment type="subcellular location">
    <subcellularLocation>
        <location evidence="1">Nucleus</location>
    </subcellularLocation>
</comment>
<dbReference type="EMBL" id="LFYR01000877">
    <property type="protein sequence ID" value="KMZ67880.1"/>
    <property type="molecule type" value="Genomic_DNA"/>
</dbReference>
<comment type="caution">
    <text evidence="9">The sequence shown here is derived from an EMBL/GenBank/DDBJ whole genome shotgun (WGS) entry which is preliminary data.</text>
</comment>
<protein>
    <recommendedName>
        <fullName evidence="8">Aminotransferase class V domain-containing protein</fullName>
    </recommendedName>
</protein>
<gene>
    <name evidence="9" type="ORF">ZOSMA_254G00040</name>
</gene>
<proteinExistence type="predicted"/>
<evidence type="ECO:0000256" key="3">
    <source>
        <dbReference type="ARBA" id="ARBA00023015"/>
    </source>
</evidence>
<accession>A0A0K9PI14</accession>
<dbReference type="InterPro" id="IPR015424">
    <property type="entry name" value="PyrdxlP-dep_Trfase"/>
</dbReference>
<keyword evidence="10" id="KW-1185">Reference proteome</keyword>
<dbReference type="Pfam" id="PF00266">
    <property type="entry name" value="Aminotran_5"/>
    <property type="match status" value="1"/>
</dbReference>
<dbReference type="InterPro" id="IPR015421">
    <property type="entry name" value="PyrdxlP-dep_Trfase_major"/>
</dbReference>
<dbReference type="Gene3D" id="3.40.640.10">
    <property type="entry name" value="Type I PLP-dependent aspartate aminotransferase-like (Major domain)"/>
    <property type="match status" value="1"/>
</dbReference>
<dbReference type="GO" id="GO:0003677">
    <property type="term" value="F:DNA binding"/>
    <property type="evidence" value="ECO:0007669"/>
    <property type="project" value="UniProtKB-KW"/>
</dbReference>
<dbReference type="PANTHER" id="PTHR43092">
    <property type="entry name" value="L-CYSTEINE DESULFHYDRASE"/>
    <property type="match status" value="1"/>
</dbReference>
<dbReference type="PANTHER" id="PTHR43092:SF2">
    <property type="entry name" value="HERCYNYLCYSTEINE SULFOXIDE LYASE"/>
    <property type="match status" value="1"/>
</dbReference>
<feature type="domain" description="Aminotransferase class V" evidence="8">
    <location>
        <begin position="87"/>
        <end position="164"/>
    </location>
</feature>
<keyword evidence="2" id="KW-0663">Pyridoxal phosphate</keyword>
<sequence length="290" mass="32963">MLITSMRFQSSTTLPPPPPSCFIKSSVASPRGGFRRGRHRMGMLHYAKKSINAYVARDGGHVIEVQFPFPIISNKEIMMELGKRNGRKVGLVVIDHITSMPSVVITVKELTITCMEEGMDQVFVDAAHDMGSVEVHVKDIGVDFYTSNLHKWIFCPPFVAILYSWKSTVSSGLHHPMVLNEYGIRLWRVRGLGPGITKLLQIFIGQPRRHLLTTGWNAFVNKKKLISGDVVLFLRSIRILLFVIYFTYILYFRSLNGELRLGIPLLFKNNNNMLFLVHYGRTSVLNLLLM</sequence>
<evidence type="ECO:0000313" key="10">
    <source>
        <dbReference type="Proteomes" id="UP000036987"/>
    </source>
</evidence>
<evidence type="ECO:0000256" key="7">
    <source>
        <dbReference type="SAM" id="Phobius"/>
    </source>
</evidence>
<evidence type="ECO:0000313" key="9">
    <source>
        <dbReference type="EMBL" id="KMZ67880.1"/>
    </source>
</evidence>
<evidence type="ECO:0000256" key="1">
    <source>
        <dbReference type="ARBA" id="ARBA00004123"/>
    </source>
</evidence>
<dbReference type="Proteomes" id="UP000036987">
    <property type="component" value="Unassembled WGS sequence"/>
</dbReference>
<organism evidence="9 10">
    <name type="scientific">Zostera marina</name>
    <name type="common">Eelgrass</name>
    <dbReference type="NCBI Taxonomy" id="29655"/>
    <lineage>
        <taxon>Eukaryota</taxon>
        <taxon>Viridiplantae</taxon>
        <taxon>Streptophyta</taxon>
        <taxon>Embryophyta</taxon>
        <taxon>Tracheophyta</taxon>
        <taxon>Spermatophyta</taxon>
        <taxon>Magnoliopsida</taxon>
        <taxon>Liliopsida</taxon>
        <taxon>Zosteraceae</taxon>
        <taxon>Zostera</taxon>
    </lineage>
</organism>
<keyword evidence="6" id="KW-0539">Nucleus</keyword>
<dbReference type="Gene3D" id="2.40.330.10">
    <property type="entry name" value="DNA-binding pseudobarrel domain"/>
    <property type="match status" value="1"/>
</dbReference>
<dbReference type="GO" id="GO:0016846">
    <property type="term" value="F:carbon-sulfur lyase activity"/>
    <property type="evidence" value="ECO:0000318"/>
    <property type="project" value="GO_Central"/>
</dbReference>
<dbReference type="SUPFAM" id="SSF53383">
    <property type="entry name" value="PLP-dependent transferases"/>
    <property type="match status" value="1"/>
</dbReference>
<dbReference type="OrthoDB" id="5978656at2759"/>
<evidence type="ECO:0000259" key="8">
    <source>
        <dbReference type="Pfam" id="PF00266"/>
    </source>
</evidence>
<keyword evidence="5" id="KW-0804">Transcription</keyword>
<dbReference type="GO" id="GO:0005634">
    <property type="term" value="C:nucleus"/>
    <property type="evidence" value="ECO:0007669"/>
    <property type="project" value="UniProtKB-SubCell"/>
</dbReference>
<dbReference type="SUPFAM" id="SSF101936">
    <property type="entry name" value="DNA-binding pseudobarrel domain"/>
    <property type="match status" value="1"/>
</dbReference>
<feature type="transmembrane region" description="Helical" evidence="7">
    <location>
        <begin position="232"/>
        <end position="252"/>
    </location>
</feature>
<name>A0A0K9PI14_ZOSMR</name>
<evidence type="ECO:0000256" key="2">
    <source>
        <dbReference type="ARBA" id="ARBA00022898"/>
    </source>
</evidence>
<keyword evidence="4" id="KW-0238">DNA-binding</keyword>
<evidence type="ECO:0000256" key="4">
    <source>
        <dbReference type="ARBA" id="ARBA00023125"/>
    </source>
</evidence>
<reference evidence="10" key="1">
    <citation type="journal article" date="2016" name="Nature">
        <title>The genome of the seagrass Zostera marina reveals angiosperm adaptation to the sea.</title>
        <authorList>
            <person name="Olsen J.L."/>
            <person name="Rouze P."/>
            <person name="Verhelst B."/>
            <person name="Lin Y.-C."/>
            <person name="Bayer T."/>
            <person name="Collen J."/>
            <person name="Dattolo E."/>
            <person name="De Paoli E."/>
            <person name="Dittami S."/>
            <person name="Maumus F."/>
            <person name="Michel G."/>
            <person name="Kersting A."/>
            <person name="Lauritano C."/>
            <person name="Lohaus R."/>
            <person name="Toepel M."/>
            <person name="Tonon T."/>
            <person name="Vanneste K."/>
            <person name="Amirebrahimi M."/>
            <person name="Brakel J."/>
            <person name="Bostroem C."/>
            <person name="Chovatia M."/>
            <person name="Grimwood J."/>
            <person name="Jenkins J.W."/>
            <person name="Jueterbock A."/>
            <person name="Mraz A."/>
            <person name="Stam W.T."/>
            <person name="Tice H."/>
            <person name="Bornberg-Bauer E."/>
            <person name="Green P.J."/>
            <person name="Pearson G.A."/>
            <person name="Procaccini G."/>
            <person name="Duarte C.M."/>
            <person name="Schmutz J."/>
            <person name="Reusch T.B.H."/>
            <person name="Van de Peer Y."/>
        </authorList>
    </citation>
    <scope>NUCLEOTIDE SEQUENCE [LARGE SCALE GENOMIC DNA]</scope>
    <source>
        <strain evidence="10">cv. Finnish</strain>
    </source>
</reference>
<keyword evidence="3" id="KW-0805">Transcription regulation</keyword>
<keyword evidence="7" id="KW-0812">Transmembrane</keyword>
<keyword evidence="7" id="KW-0472">Membrane</keyword>
<dbReference type="InterPro" id="IPR000192">
    <property type="entry name" value="Aminotrans_V_dom"/>
</dbReference>
<dbReference type="AlphaFoldDB" id="A0A0K9PI14"/>
<keyword evidence="7" id="KW-1133">Transmembrane helix</keyword>
<evidence type="ECO:0000256" key="6">
    <source>
        <dbReference type="ARBA" id="ARBA00023242"/>
    </source>
</evidence>
<evidence type="ECO:0000256" key="5">
    <source>
        <dbReference type="ARBA" id="ARBA00023163"/>
    </source>
</evidence>
<dbReference type="InterPro" id="IPR015300">
    <property type="entry name" value="DNA-bd_pseudobarrel_sf"/>
</dbReference>
<dbReference type="STRING" id="29655.A0A0K9PI14"/>